<evidence type="ECO:0000313" key="4">
    <source>
        <dbReference type="Proteomes" id="UP000198967"/>
    </source>
</evidence>
<gene>
    <name evidence="3" type="ORF">SAMN05216377_109252</name>
</gene>
<dbReference type="AlphaFoldDB" id="A0A1G7S6Q5"/>
<dbReference type="STRING" id="366584.SAMN05216377_109252"/>
<accession>A0A1G7S6Q5</accession>
<keyword evidence="4" id="KW-1185">Reference proteome</keyword>
<comment type="similarity">
    <text evidence="1">Belongs to the YciI family.</text>
</comment>
<dbReference type="Proteomes" id="UP000198967">
    <property type="component" value="Unassembled WGS sequence"/>
</dbReference>
<reference evidence="3 4" key="1">
    <citation type="submission" date="2016-10" db="EMBL/GenBank/DDBJ databases">
        <authorList>
            <person name="de Groot N.N."/>
        </authorList>
    </citation>
    <scope>NUCLEOTIDE SEQUENCE [LARGE SCALE GENOMIC DNA]</scope>
    <source>
        <strain evidence="3 4">CGMCC 4.3143</strain>
    </source>
</reference>
<dbReference type="RefSeq" id="WP_093084980.1">
    <property type="nucleotide sequence ID" value="NZ_FNBE01000009.1"/>
</dbReference>
<dbReference type="PANTHER" id="PTHR35174:SF3">
    <property type="entry name" value="BLL7171 PROTEIN"/>
    <property type="match status" value="1"/>
</dbReference>
<feature type="domain" description="YCII-related" evidence="2">
    <location>
        <begin position="1"/>
        <end position="102"/>
    </location>
</feature>
<dbReference type="InterPro" id="IPR011008">
    <property type="entry name" value="Dimeric_a/b-barrel"/>
</dbReference>
<evidence type="ECO:0000259" key="2">
    <source>
        <dbReference type="Pfam" id="PF03795"/>
    </source>
</evidence>
<proteinExistence type="inferred from homology"/>
<dbReference type="PANTHER" id="PTHR35174">
    <property type="entry name" value="BLL7171 PROTEIN-RELATED"/>
    <property type="match status" value="1"/>
</dbReference>
<organism evidence="3 4">
    <name type="scientific">Pseudonocardia oroxyli</name>
    <dbReference type="NCBI Taxonomy" id="366584"/>
    <lineage>
        <taxon>Bacteria</taxon>
        <taxon>Bacillati</taxon>
        <taxon>Actinomycetota</taxon>
        <taxon>Actinomycetes</taxon>
        <taxon>Pseudonocardiales</taxon>
        <taxon>Pseudonocardiaceae</taxon>
        <taxon>Pseudonocardia</taxon>
    </lineage>
</organism>
<protein>
    <submittedName>
        <fullName evidence="3">Uncharacterized conserved protein</fullName>
    </submittedName>
</protein>
<sequence length="115" mass="12465">MKYLLMIYDNPETRAVFFGEEGAPLMAEMDAIMAELKESGELVDTAALADPASTKVVRSGGVVTDGPLAEAKEHFGGYLIVDVESEERALEIAARWPKVHTPMEVRPLLGEGGEM</sequence>
<dbReference type="SUPFAM" id="SSF54909">
    <property type="entry name" value="Dimeric alpha+beta barrel"/>
    <property type="match status" value="1"/>
</dbReference>
<dbReference type="Pfam" id="PF03795">
    <property type="entry name" value="YCII"/>
    <property type="match status" value="1"/>
</dbReference>
<dbReference type="Gene3D" id="3.30.70.1060">
    <property type="entry name" value="Dimeric alpha+beta barrel"/>
    <property type="match status" value="1"/>
</dbReference>
<dbReference type="InterPro" id="IPR005545">
    <property type="entry name" value="YCII"/>
</dbReference>
<dbReference type="OrthoDB" id="668782at2"/>
<name>A0A1G7S6Q5_PSEOR</name>
<evidence type="ECO:0000256" key="1">
    <source>
        <dbReference type="ARBA" id="ARBA00007689"/>
    </source>
</evidence>
<evidence type="ECO:0000313" key="3">
    <source>
        <dbReference type="EMBL" id="SDG18707.1"/>
    </source>
</evidence>
<dbReference type="EMBL" id="FNBE01000009">
    <property type="protein sequence ID" value="SDG18707.1"/>
    <property type="molecule type" value="Genomic_DNA"/>
</dbReference>